<gene>
    <name evidence="1" type="ORF">MSG28_001073</name>
</gene>
<feature type="non-terminal residue" evidence="1">
    <location>
        <position position="114"/>
    </location>
</feature>
<sequence>MREWSFPCPNYNAIHNQLCKEEQDLYMTQVAHLDKTAYMHTAVEGGRLYCLKEDPRKMTLNRSYHNFLFVLDLTLKILFWCLVLSFIASWFKPVRDVFSYGEPVVKHVPFLGAA</sequence>
<proteinExistence type="predicted"/>
<reference evidence="1 2" key="1">
    <citation type="journal article" date="2022" name="Genome Biol. Evol.">
        <title>The Spruce Budworm Genome: Reconstructing the Evolutionary History of Antifreeze Proteins.</title>
        <authorList>
            <person name="Beliveau C."/>
            <person name="Gagne P."/>
            <person name="Picq S."/>
            <person name="Vernygora O."/>
            <person name="Keeling C.I."/>
            <person name="Pinkney K."/>
            <person name="Doucet D."/>
            <person name="Wen F."/>
            <person name="Johnston J.S."/>
            <person name="Maaroufi H."/>
            <person name="Boyle B."/>
            <person name="Laroche J."/>
            <person name="Dewar K."/>
            <person name="Juretic N."/>
            <person name="Blackburn G."/>
            <person name="Nisole A."/>
            <person name="Brunet B."/>
            <person name="Brandao M."/>
            <person name="Lumley L."/>
            <person name="Duan J."/>
            <person name="Quan G."/>
            <person name="Lucarotti C.J."/>
            <person name="Roe A.D."/>
            <person name="Sperling F.A.H."/>
            <person name="Levesque R.C."/>
            <person name="Cusson M."/>
        </authorList>
    </citation>
    <scope>NUCLEOTIDE SEQUENCE [LARGE SCALE GENOMIC DNA]</scope>
    <source>
        <strain evidence="1">Glfc:IPQL:Cfum</strain>
    </source>
</reference>
<name>A0ACC0K3L1_CHOFU</name>
<evidence type="ECO:0000313" key="2">
    <source>
        <dbReference type="Proteomes" id="UP001064048"/>
    </source>
</evidence>
<organism evidence="1 2">
    <name type="scientific">Choristoneura fumiferana</name>
    <name type="common">Spruce budworm moth</name>
    <name type="synonym">Archips fumiferana</name>
    <dbReference type="NCBI Taxonomy" id="7141"/>
    <lineage>
        <taxon>Eukaryota</taxon>
        <taxon>Metazoa</taxon>
        <taxon>Ecdysozoa</taxon>
        <taxon>Arthropoda</taxon>
        <taxon>Hexapoda</taxon>
        <taxon>Insecta</taxon>
        <taxon>Pterygota</taxon>
        <taxon>Neoptera</taxon>
        <taxon>Endopterygota</taxon>
        <taxon>Lepidoptera</taxon>
        <taxon>Glossata</taxon>
        <taxon>Ditrysia</taxon>
        <taxon>Tortricoidea</taxon>
        <taxon>Tortricidae</taxon>
        <taxon>Tortricinae</taxon>
        <taxon>Choristoneura</taxon>
    </lineage>
</organism>
<dbReference type="Proteomes" id="UP001064048">
    <property type="component" value="Chromosome Z"/>
</dbReference>
<comment type="caution">
    <text evidence="1">The sequence shown here is derived from an EMBL/GenBank/DDBJ whole genome shotgun (WGS) entry which is preliminary data.</text>
</comment>
<evidence type="ECO:0000313" key="1">
    <source>
        <dbReference type="EMBL" id="KAI8430978.1"/>
    </source>
</evidence>
<accession>A0ACC0K3L1</accession>
<keyword evidence="2" id="KW-1185">Reference proteome</keyword>
<protein>
    <submittedName>
        <fullName evidence="1">Uncharacterized protein</fullName>
    </submittedName>
</protein>
<dbReference type="EMBL" id="CM046131">
    <property type="protein sequence ID" value="KAI8430978.1"/>
    <property type="molecule type" value="Genomic_DNA"/>
</dbReference>